<dbReference type="KEGG" id="cai:Caci_2195"/>
<dbReference type="RefSeq" id="WP_012786407.1">
    <property type="nucleotide sequence ID" value="NC_013131.1"/>
</dbReference>
<feature type="signal peptide" evidence="1">
    <location>
        <begin position="1"/>
        <end position="25"/>
    </location>
</feature>
<name>C7QHT9_CATAD</name>
<keyword evidence="3" id="KW-1185">Reference proteome</keyword>
<protein>
    <submittedName>
        <fullName evidence="2">Uncharacterized protein</fullName>
    </submittedName>
</protein>
<feature type="chain" id="PRO_5039286674" evidence="1">
    <location>
        <begin position="26"/>
        <end position="75"/>
    </location>
</feature>
<organism evidence="2 3">
    <name type="scientific">Catenulispora acidiphila (strain DSM 44928 / JCM 14897 / NBRC 102108 / NRRL B-24433 / ID139908)</name>
    <dbReference type="NCBI Taxonomy" id="479433"/>
    <lineage>
        <taxon>Bacteria</taxon>
        <taxon>Bacillati</taxon>
        <taxon>Actinomycetota</taxon>
        <taxon>Actinomycetes</taxon>
        <taxon>Catenulisporales</taxon>
        <taxon>Catenulisporaceae</taxon>
        <taxon>Catenulispora</taxon>
    </lineage>
</organism>
<sequence precursor="true">MKSRLTKLTATAGATVLLAGLGAVAATSASAATAPAAAVTHTAAVPMSTPIAAHHPGWRPWCEIDLLGPVLCINL</sequence>
<accession>C7QHT9</accession>
<gene>
    <name evidence="2" type="ordered locus">Caci_2195</name>
</gene>
<keyword evidence="1" id="KW-0732">Signal</keyword>
<dbReference type="InParanoid" id="C7QHT9"/>
<dbReference type="AlphaFoldDB" id="C7QHT9"/>
<reference evidence="2 3" key="1">
    <citation type="journal article" date="2009" name="Stand. Genomic Sci.">
        <title>Complete genome sequence of Catenulispora acidiphila type strain (ID 139908).</title>
        <authorList>
            <person name="Copeland A."/>
            <person name="Lapidus A."/>
            <person name="Glavina Del Rio T."/>
            <person name="Nolan M."/>
            <person name="Lucas S."/>
            <person name="Chen F."/>
            <person name="Tice H."/>
            <person name="Cheng J.F."/>
            <person name="Bruce D."/>
            <person name="Goodwin L."/>
            <person name="Pitluck S."/>
            <person name="Mikhailova N."/>
            <person name="Pati A."/>
            <person name="Ivanova N."/>
            <person name="Mavromatis K."/>
            <person name="Chen A."/>
            <person name="Palaniappan K."/>
            <person name="Chain P."/>
            <person name="Land M."/>
            <person name="Hauser L."/>
            <person name="Chang Y.J."/>
            <person name="Jeffries C.D."/>
            <person name="Chertkov O."/>
            <person name="Brettin T."/>
            <person name="Detter J.C."/>
            <person name="Han C."/>
            <person name="Ali Z."/>
            <person name="Tindall B.J."/>
            <person name="Goker M."/>
            <person name="Bristow J."/>
            <person name="Eisen J.A."/>
            <person name="Markowitz V."/>
            <person name="Hugenholtz P."/>
            <person name="Kyrpides N.C."/>
            <person name="Klenk H.P."/>
        </authorList>
    </citation>
    <scope>NUCLEOTIDE SEQUENCE [LARGE SCALE GENOMIC DNA]</scope>
    <source>
        <strain evidence="3">DSM 44928 / JCM 14897 / NBRC 102108 / NRRL B-24433 / ID139908</strain>
    </source>
</reference>
<evidence type="ECO:0000256" key="1">
    <source>
        <dbReference type="SAM" id="SignalP"/>
    </source>
</evidence>
<evidence type="ECO:0000313" key="2">
    <source>
        <dbReference type="EMBL" id="ACU71114.1"/>
    </source>
</evidence>
<dbReference type="EMBL" id="CP001700">
    <property type="protein sequence ID" value="ACU71114.1"/>
    <property type="molecule type" value="Genomic_DNA"/>
</dbReference>
<dbReference type="Proteomes" id="UP000000851">
    <property type="component" value="Chromosome"/>
</dbReference>
<dbReference type="HOGENOM" id="CLU_2664353_0_0_11"/>
<proteinExistence type="predicted"/>
<evidence type="ECO:0000313" key="3">
    <source>
        <dbReference type="Proteomes" id="UP000000851"/>
    </source>
</evidence>